<protein>
    <submittedName>
        <fullName evidence="4">Putative transcriptional regulatory protein C3C7.04</fullName>
    </submittedName>
</protein>
<evidence type="ECO:0000313" key="4">
    <source>
        <dbReference type="EMBL" id="EMT69294.1"/>
    </source>
</evidence>
<dbReference type="CDD" id="cd12148">
    <property type="entry name" value="fungal_TF_MHR"/>
    <property type="match status" value="1"/>
</dbReference>
<keyword evidence="5" id="KW-1185">Reference proteome</keyword>
<feature type="compositionally biased region" description="Polar residues" evidence="2">
    <location>
        <begin position="51"/>
        <end position="72"/>
    </location>
</feature>
<feature type="region of interest" description="Disordered" evidence="2">
    <location>
        <begin position="483"/>
        <end position="529"/>
    </location>
</feature>
<feature type="region of interest" description="Disordered" evidence="2">
    <location>
        <begin position="1"/>
        <end position="26"/>
    </location>
</feature>
<dbReference type="PANTHER" id="PTHR46910">
    <property type="entry name" value="TRANSCRIPTION FACTOR PDR1"/>
    <property type="match status" value="1"/>
</dbReference>
<organism evidence="4 5">
    <name type="scientific">Fusarium oxysporum f. sp. cubense (strain race 4)</name>
    <name type="common">Panama disease fungus</name>
    <dbReference type="NCBI Taxonomy" id="2502994"/>
    <lineage>
        <taxon>Eukaryota</taxon>
        <taxon>Fungi</taxon>
        <taxon>Dikarya</taxon>
        <taxon>Ascomycota</taxon>
        <taxon>Pezizomycotina</taxon>
        <taxon>Sordariomycetes</taxon>
        <taxon>Hypocreomycetidae</taxon>
        <taxon>Hypocreales</taxon>
        <taxon>Nectriaceae</taxon>
        <taxon>Fusarium</taxon>
        <taxon>Fusarium oxysporum species complex</taxon>
    </lineage>
</organism>
<evidence type="ECO:0000256" key="1">
    <source>
        <dbReference type="ARBA" id="ARBA00023242"/>
    </source>
</evidence>
<evidence type="ECO:0000259" key="3">
    <source>
        <dbReference type="SMART" id="SM00906"/>
    </source>
</evidence>
<feature type="compositionally biased region" description="Low complexity" evidence="2">
    <location>
        <begin position="498"/>
        <end position="511"/>
    </location>
</feature>
<feature type="region of interest" description="Disordered" evidence="2">
    <location>
        <begin position="51"/>
        <end position="79"/>
    </location>
</feature>
<dbReference type="InterPro" id="IPR007219">
    <property type="entry name" value="XnlR_reg_dom"/>
</dbReference>
<dbReference type="OrthoDB" id="3266505at2759"/>
<dbReference type="AlphaFoldDB" id="N1RTS7"/>
<dbReference type="HOGENOM" id="CLU_005767_4_0_1"/>
<keyword evidence="1" id="KW-0539">Nucleus</keyword>
<reference evidence="5" key="2">
    <citation type="journal article" date="2014" name="PLoS ONE">
        <title>Genome and Transcriptome Analysis of the Fungal Pathogen Fusarium oxysporum f. sp. cubense Causing Banana Vascular Wilt Disease.</title>
        <authorList>
            <person name="Guo L."/>
            <person name="Han L."/>
            <person name="Yang L."/>
            <person name="Zeng H."/>
            <person name="Fan D."/>
            <person name="Zhu Y."/>
            <person name="Feng Y."/>
            <person name="Wang G."/>
            <person name="Peng C."/>
            <person name="Jiang X."/>
            <person name="Zhou D."/>
            <person name="Ni P."/>
            <person name="Liang C."/>
            <person name="Liu L."/>
            <person name="Wang J."/>
            <person name="Mao C."/>
            <person name="Fang X."/>
            <person name="Peng M."/>
            <person name="Huang J."/>
        </authorList>
    </citation>
    <scope>NUCLEOTIDE SEQUENCE [LARGE SCALE GENOMIC DNA]</scope>
    <source>
        <strain evidence="5">race 4</strain>
    </source>
</reference>
<dbReference type="SMART" id="SM00906">
    <property type="entry name" value="Fungal_trans"/>
    <property type="match status" value="1"/>
</dbReference>
<name>N1RTS7_FUSC4</name>
<dbReference type="Proteomes" id="UP000016929">
    <property type="component" value="Unassembled WGS sequence"/>
</dbReference>
<dbReference type="GO" id="GO:0003700">
    <property type="term" value="F:DNA-binding transcription factor activity"/>
    <property type="evidence" value="ECO:0007669"/>
    <property type="project" value="InterPro"/>
</dbReference>
<dbReference type="Pfam" id="PF04082">
    <property type="entry name" value="Fungal_trans"/>
    <property type="match status" value="1"/>
</dbReference>
<dbReference type="EMBL" id="KB726397">
    <property type="protein sequence ID" value="EMT69294.1"/>
    <property type="molecule type" value="Genomic_DNA"/>
</dbReference>
<evidence type="ECO:0000313" key="5">
    <source>
        <dbReference type="Proteomes" id="UP000016929"/>
    </source>
</evidence>
<accession>N1RTS7</accession>
<reference evidence="5" key="1">
    <citation type="submission" date="2012-09" db="EMBL/GenBank/DDBJ databases">
        <title>Genome sequencing and comparative transcriptomics of race 1 and race 4 of banana pathogen: Fusarium oxysporum f. sp. cubense.</title>
        <authorList>
            <person name="Fang X."/>
            <person name="Huang J."/>
        </authorList>
    </citation>
    <scope>NUCLEOTIDE SEQUENCE [LARGE SCALE GENOMIC DNA]</scope>
    <source>
        <strain evidence="5">race 4</strain>
    </source>
</reference>
<sequence length="612" mass="67711">MRGMELPTDLNPSEHPMSASVGATTPKTCDKERPCVHCVRAGAQCIPRTLTSGDITASSSGQTDTGNRQAQAPGSPILPESNIVDLSNLIIRGSNSSRELRHDTSSLPGGTKLPNADITLSGPKYWRNIVGVELPADHILEQLVDSFFSSVNWFMMVFHEETFRQTVQICILLGSFIFYTRPTTGLGICGMGVKIAQVIGLHRESFWKETSQLTQEVKRRTWWTLEVFDKYAAVAFGRPCIIDDSDCQVEMISDIDINGRIHVPARPLILYHQQKFRLYRIMGAFLGRKRQRNSLDSIETIHYRMLQWRQELPGILTLSGQERSMDLGVVKPTEIHALSLQLTYDNLQIILHRTEVFNDGSDISSISPKSSTSLQQIFTSAMDTSELSRHPRILDACRRTHADVHVGMTMFTAGVVLCAICLSQPFTEMGSRAKTGVMHITRMCRETTASLYSGQLVSEQSLGIIDSLVEVMLRQETDMITGRTSYPGLRTAPTNKDTVSSTRGSSATSRRIAPRPSTTAAGPSDSRGERVLEPIKEVFRQHISTPNTAGNILPQNTVSSNHETDGDQGTVGTFNWDGDMSALVDSGLVDASQLWLWADTLDFDSFNDQPGE</sequence>
<proteinExistence type="predicted"/>
<gene>
    <name evidence="4" type="ORF">FOC4_g10001244</name>
</gene>
<evidence type="ECO:0000256" key="2">
    <source>
        <dbReference type="SAM" id="MobiDB-lite"/>
    </source>
</evidence>
<dbReference type="GO" id="GO:0003677">
    <property type="term" value="F:DNA binding"/>
    <property type="evidence" value="ECO:0007669"/>
    <property type="project" value="InterPro"/>
</dbReference>
<dbReference type="STRING" id="1229665.N1RTS7"/>
<dbReference type="PANTHER" id="PTHR46910:SF17">
    <property type="entry name" value="SCFA-RELATED"/>
    <property type="match status" value="1"/>
</dbReference>
<dbReference type="InterPro" id="IPR050987">
    <property type="entry name" value="AtrR-like"/>
</dbReference>
<feature type="domain" description="Xylanolytic transcriptional activator regulatory" evidence="3">
    <location>
        <begin position="185"/>
        <end position="258"/>
    </location>
</feature>
<dbReference type="GO" id="GO:0008270">
    <property type="term" value="F:zinc ion binding"/>
    <property type="evidence" value="ECO:0007669"/>
    <property type="project" value="InterPro"/>
</dbReference>
<dbReference type="GO" id="GO:0006351">
    <property type="term" value="P:DNA-templated transcription"/>
    <property type="evidence" value="ECO:0007669"/>
    <property type="project" value="InterPro"/>
</dbReference>